<dbReference type="PANTHER" id="PTHR41291">
    <property type="entry name" value="DNA ALKYLATION REPAIR PROTEIN"/>
    <property type="match status" value="1"/>
</dbReference>
<organism evidence="1 2">
    <name type="scientific">Marinicella litoralis</name>
    <dbReference type="NCBI Taxonomy" id="644220"/>
    <lineage>
        <taxon>Bacteria</taxon>
        <taxon>Pseudomonadati</taxon>
        <taxon>Pseudomonadota</taxon>
        <taxon>Gammaproteobacteria</taxon>
        <taxon>Lysobacterales</taxon>
        <taxon>Marinicellaceae</taxon>
        <taxon>Marinicella</taxon>
    </lineage>
</organism>
<dbReference type="Proteomes" id="UP000295724">
    <property type="component" value="Unassembled WGS sequence"/>
</dbReference>
<evidence type="ECO:0000313" key="2">
    <source>
        <dbReference type="Proteomes" id="UP000295724"/>
    </source>
</evidence>
<dbReference type="SUPFAM" id="SSF48371">
    <property type="entry name" value="ARM repeat"/>
    <property type="match status" value="1"/>
</dbReference>
<comment type="caution">
    <text evidence="1">The sequence shown here is derived from an EMBL/GenBank/DDBJ whole genome shotgun (WGS) entry which is preliminary data.</text>
</comment>
<dbReference type="Gene3D" id="1.25.10.90">
    <property type="match status" value="1"/>
</dbReference>
<dbReference type="EMBL" id="SNZB01000003">
    <property type="protein sequence ID" value="TDR20446.1"/>
    <property type="molecule type" value="Genomic_DNA"/>
</dbReference>
<dbReference type="OrthoDB" id="7345147at2"/>
<accession>A0A4R6XLK3</accession>
<gene>
    <name evidence="1" type="ORF">C8D91_1418</name>
</gene>
<dbReference type="Pfam" id="PF08713">
    <property type="entry name" value="DNA_alkylation"/>
    <property type="match status" value="1"/>
</dbReference>
<reference evidence="1 2" key="1">
    <citation type="submission" date="2019-03" db="EMBL/GenBank/DDBJ databases">
        <title>Genomic Encyclopedia of Type Strains, Phase IV (KMG-IV): sequencing the most valuable type-strain genomes for metagenomic binning, comparative biology and taxonomic classification.</title>
        <authorList>
            <person name="Goeker M."/>
        </authorList>
    </citation>
    <scope>NUCLEOTIDE SEQUENCE [LARGE SCALE GENOMIC DNA]</scope>
    <source>
        <strain evidence="1 2">DSM 25488</strain>
    </source>
</reference>
<dbReference type="RefSeq" id="WP_099018294.1">
    <property type="nucleotide sequence ID" value="NZ_NIHB01000001.1"/>
</dbReference>
<dbReference type="AlphaFoldDB" id="A0A4R6XLK3"/>
<dbReference type="InterPro" id="IPR014825">
    <property type="entry name" value="DNA_alkylation"/>
</dbReference>
<sequence length="222" mass="25192">MDIQHALKSLEALGDEKVREQNRKKGAGTLQYGVRLGDIRKLAKQIKTNHELATALWQTENTDAQLLAILLFKPKVLATATLDQMVRSTTFDQVADWLSAYIIKKHPDKETLRQQWMADKHPMAARAGWSLTYERVEKAPEGLDIRALLNRIEAEMSQAQPAVQWTMNFVLAGIGINFPEFRDRALQIGEDLGVYRDYPVSKGCTSPFAPAWINEMVSRQQQ</sequence>
<name>A0A4R6XLK3_9GAMM</name>
<proteinExistence type="predicted"/>
<dbReference type="CDD" id="cd06561">
    <property type="entry name" value="AlkD_like"/>
    <property type="match status" value="1"/>
</dbReference>
<evidence type="ECO:0000313" key="1">
    <source>
        <dbReference type="EMBL" id="TDR20446.1"/>
    </source>
</evidence>
<dbReference type="PANTHER" id="PTHR41291:SF1">
    <property type="entry name" value="DNA ALKYLATION REPAIR PROTEIN"/>
    <property type="match status" value="1"/>
</dbReference>
<dbReference type="InterPro" id="IPR016024">
    <property type="entry name" value="ARM-type_fold"/>
</dbReference>
<keyword evidence="2" id="KW-1185">Reference proteome</keyword>
<protein>
    <submittedName>
        <fullName evidence="1">3-methyladenine DNA glycosylase AlkD</fullName>
    </submittedName>
</protein>